<name>A0A1D3L061_9EURY</name>
<accession>A0A1D3L061</accession>
<organism evidence="1 2">
    <name type="scientific">Methanobacterium congolense</name>
    <dbReference type="NCBI Taxonomy" id="118062"/>
    <lineage>
        <taxon>Archaea</taxon>
        <taxon>Methanobacteriati</taxon>
        <taxon>Methanobacteriota</taxon>
        <taxon>Methanomada group</taxon>
        <taxon>Methanobacteria</taxon>
        <taxon>Methanobacteriales</taxon>
        <taxon>Methanobacteriaceae</taxon>
        <taxon>Methanobacterium</taxon>
    </lineage>
</organism>
<dbReference type="OrthoDB" id="76191at2157"/>
<dbReference type="KEGG" id="mcub:MCBB_0395"/>
<dbReference type="STRING" id="118062.MCBB_0395"/>
<dbReference type="PATRIC" id="fig|129848.4.peg.398"/>
<reference evidence="1 2" key="1">
    <citation type="submission" date="2016-08" db="EMBL/GenBank/DDBJ databases">
        <authorList>
            <person name="Seilhamer J.J."/>
        </authorList>
    </citation>
    <scope>NUCLEOTIDE SEQUENCE [LARGE SCALE GENOMIC DNA]</scope>
    <source>
        <strain evidence="1">Buetzberg</strain>
    </source>
</reference>
<keyword evidence="2" id="KW-1185">Reference proteome</keyword>
<dbReference type="EMBL" id="LT607756">
    <property type="protein sequence ID" value="SCG84975.1"/>
    <property type="molecule type" value="Genomic_DNA"/>
</dbReference>
<sequence>MYRRLKPIIILLILIVLAIAMNPVGGSLDSYYPQQNATEIAALNIGDTVITGMDVVDEGKLRKVPLTYHPDYLIKDIQEERFSDLFTALMTGAVETPIDELTGDHISSQGTAQGFEGPGILVVNGDKLSVSSPGTFVWGFKKAYTYGVKTNNGLEIRENGTTIKTVPYTDISNSTVPHKYVTVKTLKKWYNKANNGAKIALDYGLSNFNDNRNSVAPEEIKTFFGEDVLNYMENYPSGSPVMVYAKSTTQTVVGTGAEVLGSYTNYSTAARAYNAMQFVKGWNNTIIPPHTTSHGKETVGFQGISDPHAPDDSATHGVCPAARSLRSAVMSDGFPLPVGMSTGEYAVLYGFEPSAGILLNNTNDYPVKIVMWTTGSGASLHIYTKAIALT</sequence>
<proteinExistence type="predicted"/>
<dbReference type="AlphaFoldDB" id="A0A1D3L061"/>
<evidence type="ECO:0000313" key="2">
    <source>
        <dbReference type="Proteomes" id="UP000094707"/>
    </source>
</evidence>
<evidence type="ECO:0000313" key="1">
    <source>
        <dbReference type="EMBL" id="SCG84975.1"/>
    </source>
</evidence>
<protein>
    <submittedName>
        <fullName evidence="1">Uncharacterized protein</fullName>
    </submittedName>
</protein>
<gene>
    <name evidence="1" type="ORF">MCBB_0395</name>
</gene>
<dbReference type="Proteomes" id="UP000094707">
    <property type="component" value="Chromosome I"/>
</dbReference>